<dbReference type="AlphaFoldDB" id="A0A5C1QGQ0"/>
<evidence type="ECO:0000313" key="1">
    <source>
        <dbReference type="EMBL" id="QEN06250.1"/>
    </source>
</evidence>
<sequence>MILYWIKVIVYEIISKINKLFIKTKKHDFQVNLVHDSYHKINDRKWIYYRKLIKKYPEMIWTKKYIKANKTIAIKGILALHARDEFNLKTLWTYDATINDLFYFLSLNVPIISEIMLSSKSPHCITVKKYHKSTNRIWFSDTLGNYNSNYYFRYYKSFINLNKFIEINTGNPVFVSISLPVNHPNYSLVRNRIFKYKFYEI</sequence>
<reference evidence="1 2" key="2">
    <citation type="submission" date="2019-09" db="EMBL/GenBank/DDBJ databases">
        <title>Complete Genome Sequence and Methylome Analysis of free living Spirochaetas.</title>
        <authorList>
            <person name="Leshcheva N."/>
            <person name="Mikheeva N."/>
        </authorList>
    </citation>
    <scope>NUCLEOTIDE SEQUENCE [LARGE SCALE GENOMIC DNA]</scope>
    <source>
        <strain evidence="1 2">P</strain>
    </source>
</reference>
<dbReference type="RefSeq" id="WP_149569483.1">
    <property type="nucleotide sequence ID" value="NZ_CP035807.1"/>
</dbReference>
<keyword evidence="2" id="KW-1185">Reference proteome</keyword>
<organism evidence="1 2">
    <name type="scientific">Thiospirochaeta perfilievii</name>
    <dbReference type="NCBI Taxonomy" id="252967"/>
    <lineage>
        <taxon>Bacteria</taxon>
        <taxon>Pseudomonadati</taxon>
        <taxon>Spirochaetota</taxon>
        <taxon>Spirochaetia</taxon>
        <taxon>Spirochaetales</taxon>
        <taxon>Spirochaetaceae</taxon>
        <taxon>Thiospirochaeta</taxon>
    </lineage>
</organism>
<dbReference type="KEGG" id="sper:EW093_16660"/>
<reference evidence="1 2" key="1">
    <citation type="submission" date="2019-02" db="EMBL/GenBank/DDBJ databases">
        <authorList>
            <person name="Fomenkov A."/>
            <person name="Dubinina G."/>
            <person name="Grabovich M."/>
            <person name="Vincze T."/>
            <person name="Roberts R.J."/>
        </authorList>
    </citation>
    <scope>NUCLEOTIDE SEQUENCE [LARGE SCALE GENOMIC DNA]</scope>
    <source>
        <strain evidence="1 2">P</strain>
    </source>
</reference>
<name>A0A5C1QGQ0_9SPIO</name>
<accession>A0A5C1QGQ0</accession>
<protein>
    <submittedName>
        <fullName evidence="1">Uncharacterized protein</fullName>
    </submittedName>
</protein>
<proteinExistence type="predicted"/>
<evidence type="ECO:0000313" key="2">
    <source>
        <dbReference type="Proteomes" id="UP000323824"/>
    </source>
</evidence>
<dbReference type="EMBL" id="CP035807">
    <property type="protein sequence ID" value="QEN06250.1"/>
    <property type="molecule type" value="Genomic_DNA"/>
</dbReference>
<dbReference type="Proteomes" id="UP000323824">
    <property type="component" value="Chromosome"/>
</dbReference>
<gene>
    <name evidence="1" type="ORF">EW093_16660</name>
</gene>